<evidence type="ECO:0000259" key="1">
    <source>
        <dbReference type="Pfam" id="PF02464"/>
    </source>
</evidence>
<reference evidence="2 3" key="1">
    <citation type="submission" date="2024-09" db="EMBL/GenBank/DDBJ databases">
        <authorList>
            <person name="Sun Q."/>
            <person name="Mori K."/>
        </authorList>
    </citation>
    <scope>NUCLEOTIDE SEQUENCE [LARGE SCALE GENOMIC DNA]</scope>
    <source>
        <strain evidence="2 3">NCAIM B.02621</strain>
    </source>
</reference>
<name>A0ABV6R1J6_9CAUL</name>
<dbReference type="Gene3D" id="3.90.950.20">
    <property type="entry name" value="CinA-like"/>
    <property type="match status" value="1"/>
</dbReference>
<dbReference type="RefSeq" id="WP_376835409.1">
    <property type="nucleotide sequence ID" value="NZ_JBHLSW010000004.1"/>
</dbReference>
<comment type="caution">
    <text evidence="2">The sequence shown here is derived from an EMBL/GenBank/DDBJ whole genome shotgun (WGS) entry which is preliminary data.</text>
</comment>
<protein>
    <submittedName>
        <fullName evidence="2">CinA family protein</fullName>
    </submittedName>
</protein>
<proteinExistence type="predicted"/>
<dbReference type="Proteomes" id="UP001589906">
    <property type="component" value="Unassembled WGS sequence"/>
</dbReference>
<sequence length="169" mass="17351">MSETLSQALGGDLEARVEAVLRALCDRNWTIATAESCTGGLLASVLTDVQGVSHAFERGFVTYTEAAKVQDIGVPARLIEDEGAVSEAVARAMAEGARDVSDADLAVAITGYAGPGGPDDEEGLVQVALAGPEGLALHRRLRLGPVGRDAVRLASVEAAVGLIEDALKA</sequence>
<feature type="domain" description="CinA C-terminal" evidence="1">
    <location>
        <begin position="17"/>
        <end position="166"/>
    </location>
</feature>
<dbReference type="EMBL" id="JBHLSW010000004">
    <property type="protein sequence ID" value="MFC0633494.1"/>
    <property type="molecule type" value="Genomic_DNA"/>
</dbReference>
<dbReference type="InterPro" id="IPR036653">
    <property type="entry name" value="CinA-like_C"/>
</dbReference>
<dbReference type="NCBIfam" id="TIGR00199">
    <property type="entry name" value="PncC_domain"/>
    <property type="match status" value="1"/>
</dbReference>
<dbReference type="SUPFAM" id="SSF142433">
    <property type="entry name" value="CinA-like"/>
    <property type="match status" value="1"/>
</dbReference>
<gene>
    <name evidence="2" type="ORF">ACFFGE_06340</name>
</gene>
<organism evidence="2 3">
    <name type="scientific">Brevundimonas balnearis</name>
    <dbReference type="NCBI Taxonomy" id="1572858"/>
    <lineage>
        <taxon>Bacteria</taxon>
        <taxon>Pseudomonadati</taxon>
        <taxon>Pseudomonadota</taxon>
        <taxon>Alphaproteobacteria</taxon>
        <taxon>Caulobacterales</taxon>
        <taxon>Caulobacteraceae</taxon>
        <taxon>Brevundimonas</taxon>
    </lineage>
</organism>
<dbReference type="Pfam" id="PF02464">
    <property type="entry name" value="CinA"/>
    <property type="match status" value="1"/>
</dbReference>
<evidence type="ECO:0000313" key="3">
    <source>
        <dbReference type="Proteomes" id="UP001589906"/>
    </source>
</evidence>
<dbReference type="InterPro" id="IPR008136">
    <property type="entry name" value="CinA_C"/>
</dbReference>
<accession>A0ABV6R1J6</accession>
<keyword evidence="3" id="KW-1185">Reference proteome</keyword>
<evidence type="ECO:0000313" key="2">
    <source>
        <dbReference type="EMBL" id="MFC0633494.1"/>
    </source>
</evidence>